<dbReference type="Pfam" id="PF08011">
    <property type="entry name" value="PDDEXK_9"/>
    <property type="match status" value="1"/>
</dbReference>
<dbReference type="EMBL" id="NIRQ01000001">
    <property type="protein sequence ID" value="PHI13706.1"/>
    <property type="molecule type" value="Genomic_DNA"/>
</dbReference>
<organism evidence="2 3">
    <name type="scientific">Fusobacterium nucleatum subsp. polymorphum</name>
    <name type="common">Fusobacterium polymorphum</name>
    <dbReference type="NCBI Taxonomy" id="76857"/>
    <lineage>
        <taxon>Bacteria</taxon>
        <taxon>Fusobacteriati</taxon>
        <taxon>Fusobacteriota</taxon>
        <taxon>Fusobacteriia</taxon>
        <taxon>Fusobacteriales</taxon>
        <taxon>Fusobacteriaceae</taxon>
        <taxon>Fusobacterium</taxon>
    </lineage>
</organism>
<dbReference type="PANTHER" id="PTHR34825:SF1">
    <property type="entry name" value="AAA-ATPASE-LIKE DOMAIN-CONTAINING PROTEIN"/>
    <property type="match status" value="1"/>
</dbReference>
<evidence type="ECO:0000313" key="2">
    <source>
        <dbReference type="EMBL" id="PHI13706.1"/>
    </source>
</evidence>
<feature type="domain" description="AAA-ATPase-like" evidence="1">
    <location>
        <begin position="5"/>
        <end position="227"/>
    </location>
</feature>
<dbReference type="AlphaFoldDB" id="A0A2C6C4J6"/>
<comment type="caution">
    <text evidence="2">The sequence shown here is derived from an EMBL/GenBank/DDBJ whole genome shotgun (WGS) entry which is preliminary data.</text>
</comment>
<accession>A0A2C6C4J6</accession>
<dbReference type="InterPro" id="IPR012547">
    <property type="entry name" value="PDDEXK_9"/>
</dbReference>
<dbReference type="InterPro" id="IPR027417">
    <property type="entry name" value="P-loop_NTPase"/>
</dbReference>
<gene>
    <name evidence="2" type="ORF">CBG59_08455</name>
</gene>
<proteinExistence type="predicted"/>
<evidence type="ECO:0000259" key="1">
    <source>
        <dbReference type="Pfam" id="PF09820"/>
    </source>
</evidence>
<sequence length="541" mass="64000">MKKIPIGVENFKEIITNNCYYVDKTKFIEKILNDGSKIKLFTRPRRFGKTLNISTIKHFFDIKNNEENRKLFNNLDIEKSVYIKEQGQYPIIFISMKGIKDITWEEAKSSLKILISKLYSEFKYLLDDLDEFDLPRFKKYLLADIDFANLKNALEFLTRVLYEKHKKEVILLIDEYDSPLISAYEHNYYDEAINFFKVFYGEALKTNDYLKMGIITGIIRVIKAGIFSDLNNLRVYSILDKQYSDFFGFTEKEVERMLIDFNIEYNLPEVKSWYDGYKFGDTEVYNPWSILNFVQNRELEGYWIGTSGNFLIKEVLKDSNSEINISLEKLFNGEKIEEVITGNSDLSSLLSYHEIWELLLFSGYLTVDKKIDEDVYSLRLPNKEIRKFFKNEFIDITFGASEFRKTMETLKNNKIEEFEKNLQNILLKSTSYMDGKNENFYHGLFLGMSFYLDNKYSVKSNREAGLGRYDVLIEPINKKERAFILEFKVTDSEKNLEKFSKEALEQIINKKYNIELIEKGIKNITYIGVAFYKKQLRISYK</sequence>
<dbReference type="RefSeq" id="WP_098994779.1">
    <property type="nucleotide sequence ID" value="NZ_CP084159.1"/>
</dbReference>
<evidence type="ECO:0000313" key="3">
    <source>
        <dbReference type="Proteomes" id="UP000221852"/>
    </source>
</evidence>
<reference evidence="2 3" key="1">
    <citation type="submission" date="2017-06" db="EMBL/GenBank/DDBJ databases">
        <title>Draft genome sequence of Fusobacterium nucleatum subsp. polymorphum KCOM 1330 (=ChDC F330).</title>
        <authorList>
            <person name="Kook J.-K."/>
            <person name="Park S.-N."/>
            <person name="Lim Y.K."/>
            <person name="Roh H."/>
        </authorList>
    </citation>
    <scope>NUCLEOTIDE SEQUENCE [LARGE SCALE GENOMIC DNA]</scope>
    <source>
        <strain evidence="3">KCOM 1330 (ChDC F330)</strain>
    </source>
</reference>
<name>A0A2C6C4J6_FUSNP</name>
<dbReference type="SUPFAM" id="SSF52540">
    <property type="entry name" value="P-loop containing nucleoside triphosphate hydrolases"/>
    <property type="match status" value="1"/>
</dbReference>
<dbReference type="InterPro" id="IPR018631">
    <property type="entry name" value="AAA-ATPase-like_dom"/>
</dbReference>
<dbReference type="PANTHER" id="PTHR34825">
    <property type="entry name" value="CONSERVED PROTEIN, WITH A WEAK D-GALACTARATE DEHYDRATASE/ALTRONATE HYDROLASE DOMAIN"/>
    <property type="match status" value="1"/>
</dbReference>
<dbReference type="Pfam" id="PF09820">
    <property type="entry name" value="AAA-ATPase_like"/>
    <property type="match status" value="1"/>
</dbReference>
<protein>
    <recommendedName>
        <fullName evidence="1">AAA-ATPase-like domain-containing protein</fullName>
    </recommendedName>
</protein>
<dbReference type="Proteomes" id="UP000221852">
    <property type="component" value="Unassembled WGS sequence"/>
</dbReference>